<evidence type="ECO:0000313" key="2">
    <source>
        <dbReference type="EMBL" id="KAG0445931.1"/>
    </source>
</evidence>
<dbReference type="AlphaFoldDB" id="A0A835U4L6"/>
<organism evidence="2 3">
    <name type="scientific">Vanilla planifolia</name>
    <name type="common">Vanilla</name>
    <dbReference type="NCBI Taxonomy" id="51239"/>
    <lineage>
        <taxon>Eukaryota</taxon>
        <taxon>Viridiplantae</taxon>
        <taxon>Streptophyta</taxon>
        <taxon>Embryophyta</taxon>
        <taxon>Tracheophyta</taxon>
        <taxon>Spermatophyta</taxon>
        <taxon>Magnoliopsida</taxon>
        <taxon>Liliopsida</taxon>
        <taxon>Asparagales</taxon>
        <taxon>Orchidaceae</taxon>
        <taxon>Vanilloideae</taxon>
        <taxon>Vanilleae</taxon>
        <taxon>Vanilla</taxon>
    </lineage>
</organism>
<accession>A0A835U4L6</accession>
<dbReference type="EMBL" id="JADCNL010000632">
    <property type="protein sequence ID" value="KAG0445931.1"/>
    <property type="molecule type" value="Genomic_DNA"/>
</dbReference>
<evidence type="ECO:0000313" key="1">
    <source>
        <dbReference type="EMBL" id="KAG0445926.1"/>
    </source>
</evidence>
<dbReference type="Proteomes" id="UP000639772">
    <property type="component" value="Unassembled WGS sequence"/>
</dbReference>
<evidence type="ECO:0000313" key="4">
    <source>
        <dbReference type="Proteomes" id="UP000639772"/>
    </source>
</evidence>
<dbReference type="EMBL" id="JADCNM010000633">
    <property type="protein sequence ID" value="KAG0445926.1"/>
    <property type="molecule type" value="Genomic_DNA"/>
</dbReference>
<comment type="caution">
    <text evidence="2">The sequence shown here is derived from an EMBL/GenBank/DDBJ whole genome shotgun (WGS) entry which is preliminary data.</text>
</comment>
<sequence length="72" mass="8463">MMLQQSDPPAMIRKGKKAIRGQHLLKCDKDAETIPTSIRYLRKLRRASTNMGWIADQRANRHHYDDNGWRTN</sequence>
<gene>
    <name evidence="2" type="ORF">HPP92_029082</name>
    <name evidence="1" type="ORF">HPP92_029093</name>
</gene>
<evidence type="ECO:0000313" key="3">
    <source>
        <dbReference type="Proteomes" id="UP000636800"/>
    </source>
</evidence>
<protein>
    <submittedName>
        <fullName evidence="2">Uncharacterized protein</fullName>
    </submittedName>
</protein>
<name>A0A835U4L6_VANPL</name>
<keyword evidence="3" id="KW-1185">Reference proteome</keyword>
<reference evidence="3 4" key="1">
    <citation type="journal article" date="2020" name="Nat. Food">
        <title>A phased Vanilla planifolia genome enables genetic improvement of flavour and production.</title>
        <authorList>
            <person name="Hasing T."/>
            <person name="Tang H."/>
            <person name="Brym M."/>
            <person name="Khazi F."/>
            <person name="Huang T."/>
            <person name="Chambers A.H."/>
        </authorList>
    </citation>
    <scope>NUCLEOTIDE SEQUENCE [LARGE SCALE GENOMIC DNA]</scope>
    <source>
        <tissue evidence="2">Leaf</tissue>
    </source>
</reference>
<dbReference type="Proteomes" id="UP000636800">
    <property type="component" value="Unassembled WGS sequence"/>
</dbReference>
<proteinExistence type="predicted"/>